<organism evidence="7 8">
    <name type="scientific">Paenibacillus pasadenensis</name>
    <dbReference type="NCBI Taxonomy" id="217090"/>
    <lineage>
        <taxon>Bacteria</taxon>
        <taxon>Bacillati</taxon>
        <taxon>Bacillota</taxon>
        <taxon>Bacilli</taxon>
        <taxon>Bacillales</taxon>
        <taxon>Paenibacillaceae</taxon>
        <taxon>Paenibacillus</taxon>
    </lineage>
</organism>
<keyword evidence="1" id="KW-0285">Flavoprotein</keyword>
<protein>
    <submittedName>
        <fullName evidence="7">Alkanesulfonate monooxygenase</fullName>
        <ecNumber evidence="7">1.14.14.5</ecNumber>
    </submittedName>
</protein>
<evidence type="ECO:0000256" key="5">
    <source>
        <dbReference type="SAM" id="MobiDB-lite"/>
    </source>
</evidence>
<feature type="region of interest" description="Disordered" evidence="5">
    <location>
        <begin position="288"/>
        <end position="311"/>
    </location>
</feature>
<dbReference type="InterPro" id="IPR011251">
    <property type="entry name" value="Luciferase-like_dom"/>
</dbReference>
<proteinExistence type="predicted"/>
<dbReference type="InterPro" id="IPR050172">
    <property type="entry name" value="SsuD_RutA_monooxygenase"/>
</dbReference>
<name>A0A2N5N282_9BACL</name>
<evidence type="ECO:0000256" key="4">
    <source>
        <dbReference type="ARBA" id="ARBA00023033"/>
    </source>
</evidence>
<dbReference type="AlphaFoldDB" id="A0A2N5N282"/>
<accession>A0A2N5N282</accession>
<dbReference type="PANTHER" id="PTHR42847:SF4">
    <property type="entry name" value="ALKANESULFONATE MONOOXYGENASE-RELATED"/>
    <property type="match status" value="1"/>
</dbReference>
<dbReference type="InterPro" id="IPR036661">
    <property type="entry name" value="Luciferase-like_sf"/>
</dbReference>
<evidence type="ECO:0000259" key="6">
    <source>
        <dbReference type="Pfam" id="PF00296"/>
    </source>
</evidence>
<dbReference type="CDD" id="cd01094">
    <property type="entry name" value="Alkanesulfonate_monoxygenase"/>
    <property type="match status" value="1"/>
</dbReference>
<evidence type="ECO:0000313" key="8">
    <source>
        <dbReference type="Proteomes" id="UP000234789"/>
    </source>
</evidence>
<dbReference type="GO" id="GO:0008726">
    <property type="term" value="F:alkanesulfonate monooxygenase activity"/>
    <property type="evidence" value="ECO:0007669"/>
    <property type="project" value="UniProtKB-EC"/>
</dbReference>
<sequence>MANAANETVEFGWFLPTAGDGRYVGVAPEREPSLDYLIDVAKAAEAAGFGFALIPTGGACLDAWVVGSAVMSHTRSLRPLVAVRPGLVAPVLAARMGAALDVLSGGRAMINVVTGSSVADLEELGDPLAHAHDERYERAGEYLEVMRQAWTGAEGLTPSEFGGAQGTGGEIQPFQGKYYQFSRPVSSPRTVQRPHPPFYLGGSSRAAKETAIRHAETFLMWGEPHDWIREQIEDVERIRAELEQSEGLKRPLRYGLRAQVLVRDTEEEAWAAAWEIISKVSPEAREQAQRSFAATDATNQRRQNELREQSEASRYVAGPNLWTGLSTVRSGGAILIVGTAEQVSDRLIEYAELGVTSFILSGYPHLEEAERFGREAMPKFHEKWRALQVKSSRQQELPSGGMARVQRT</sequence>
<dbReference type="OrthoDB" id="9814695at2"/>
<keyword evidence="4 7" id="KW-0503">Monooxygenase</keyword>
<feature type="domain" description="Luciferase-like" evidence="6">
    <location>
        <begin position="10"/>
        <end position="356"/>
    </location>
</feature>
<dbReference type="PANTHER" id="PTHR42847">
    <property type="entry name" value="ALKANESULFONATE MONOOXYGENASE"/>
    <property type="match status" value="1"/>
</dbReference>
<evidence type="ECO:0000256" key="1">
    <source>
        <dbReference type="ARBA" id="ARBA00022630"/>
    </source>
</evidence>
<evidence type="ECO:0000313" key="7">
    <source>
        <dbReference type="EMBL" id="PLT44444.1"/>
    </source>
</evidence>
<keyword evidence="3 7" id="KW-0560">Oxidoreductase</keyword>
<keyword evidence="8" id="KW-1185">Reference proteome</keyword>
<dbReference type="SUPFAM" id="SSF51679">
    <property type="entry name" value="Bacterial luciferase-like"/>
    <property type="match status" value="1"/>
</dbReference>
<dbReference type="GO" id="GO:0046306">
    <property type="term" value="P:alkanesulfonate catabolic process"/>
    <property type="evidence" value="ECO:0007669"/>
    <property type="project" value="TreeGrafter"/>
</dbReference>
<gene>
    <name evidence="7" type="ORF">B8V81_2875</name>
</gene>
<dbReference type="Proteomes" id="UP000234789">
    <property type="component" value="Unassembled WGS sequence"/>
</dbReference>
<dbReference type="EMBL" id="NFEZ01000004">
    <property type="protein sequence ID" value="PLT44444.1"/>
    <property type="molecule type" value="Genomic_DNA"/>
</dbReference>
<dbReference type="Pfam" id="PF00296">
    <property type="entry name" value="Bac_luciferase"/>
    <property type="match status" value="1"/>
</dbReference>
<comment type="caution">
    <text evidence="7">The sequence shown here is derived from an EMBL/GenBank/DDBJ whole genome shotgun (WGS) entry which is preliminary data.</text>
</comment>
<evidence type="ECO:0000256" key="2">
    <source>
        <dbReference type="ARBA" id="ARBA00022643"/>
    </source>
</evidence>
<feature type="compositionally biased region" description="Basic and acidic residues" evidence="5">
    <location>
        <begin position="302"/>
        <end position="311"/>
    </location>
</feature>
<keyword evidence="2" id="KW-0288">FMN</keyword>
<evidence type="ECO:0000256" key="3">
    <source>
        <dbReference type="ARBA" id="ARBA00023002"/>
    </source>
</evidence>
<reference evidence="7 8" key="1">
    <citation type="submission" date="2017-05" db="EMBL/GenBank/DDBJ databases">
        <title>Functional genome analysis of Paenibacillus pasadenensis strain R16: insights on endophytic life style and antifungal activity.</title>
        <authorList>
            <person name="Passera A."/>
            <person name="Marcolungo L."/>
            <person name="Casati P."/>
            <person name="Brasca M."/>
            <person name="Quaglino F."/>
            <person name="Delledonne M."/>
        </authorList>
    </citation>
    <scope>NUCLEOTIDE SEQUENCE [LARGE SCALE GENOMIC DNA]</scope>
    <source>
        <strain evidence="7 8">R16</strain>
    </source>
</reference>
<dbReference type="RefSeq" id="WP_052333067.1">
    <property type="nucleotide sequence ID" value="NZ_BIMM01000094.1"/>
</dbReference>
<dbReference type="EC" id="1.14.14.5" evidence="7"/>
<dbReference type="Gene3D" id="3.20.20.30">
    <property type="entry name" value="Luciferase-like domain"/>
    <property type="match status" value="1"/>
</dbReference>
<feature type="compositionally biased region" description="Polar residues" evidence="5">
    <location>
        <begin position="289"/>
        <end position="301"/>
    </location>
</feature>